<evidence type="ECO:0000313" key="3">
    <source>
        <dbReference type="EMBL" id="GMA42358.1"/>
    </source>
</evidence>
<dbReference type="Gene3D" id="3.40.50.1820">
    <property type="entry name" value="alpha/beta hydrolase"/>
    <property type="match status" value="1"/>
</dbReference>
<organism evidence="3 5">
    <name type="scientific">Mobilicoccus caccae</name>
    <dbReference type="NCBI Taxonomy" id="1859295"/>
    <lineage>
        <taxon>Bacteria</taxon>
        <taxon>Bacillati</taxon>
        <taxon>Actinomycetota</taxon>
        <taxon>Actinomycetes</taxon>
        <taxon>Micrococcales</taxon>
        <taxon>Dermatophilaceae</taxon>
        <taxon>Mobilicoccus</taxon>
    </lineage>
</organism>
<gene>
    <name evidence="3" type="ORF">GCM10025883_44030</name>
    <name evidence="4" type="ORF">GCM10025883_45510</name>
</gene>
<evidence type="ECO:0000259" key="2">
    <source>
        <dbReference type="Pfam" id="PF00561"/>
    </source>
</evidence>
<feature type="domain" description="AB hydrolase-1" evidence="2">
    <location>
        <begin position="24"/>
        <end position="124"/>
    </location>
</feature>
<dbReference type="PANTHER" id="PTHR43433:SF5">
    <property type="entry name" value="AB HYDROLASE-1 DOMAIN-CONTAINING PROTEIN"/>
    <property type="match status" value="1"/>
</dbReference>
<keyword evidence="5" id="KW-1185">Reference proteome</keyword>
<reference evidence="3" key="3">
    <citation type="submission" date="2023-02" db="EMBL/GenBank/DDBJ databases">
        <authorList>
            <person name="Sun Q."/>
            <person name="Mori K."/>
        </authorList>
    </citation>
    <scope>NUCLEOTIDE SEQUENCE</scope>
    <source>
        <strain evidence="3">NBRC 113072</strain>
    </source>
</reference>
<sequence length="329" mass="35866">MNDYVRAPDGALLAVRQAGPKTAPPLLLLQGQANSMRWWEELRTGFEQAYRTVTIDYRGTGNTCADVGDWTTLTFAEDAALVMAEFGFESYRVYGTSMGGRVAQHLAARHASRVERLILACTSPGGPLARERSREVRRILASPEDGNRIQRVLRFFYTDDWPGRPSDSLLLGDPTMTPAASLAHLRASTGHDAWTALPDITAPTLVLHGTDDPMVPPRTQRSSPRPSSTPDSSTTTAAVTASSTSSPTTCDRRCSTSFAEPPADLRRPPRPDRRAPPTVMRGALPGRCTARADRYPWGYMYDRGSACAETAHHRTPRLTGCGAGIVDVR</sequence>
<dbReference type="SUPFAM" id="SSF53474">
    <property type="entry name" value="alpha/beta-Hydrolases"/>
    <property type="match status" value="1"/>
</dbReference>
<dbReference type="InterPro" id="IPR029058">
    <property type="entry name" value="AB_hydrolase_fold"/>
</dbReference>
<feature type="region of interest" description="Disordered" evidence="1">
    <location>
        <begin position="205"/>
        <end position="284"/>
    </location>
</feature>
<dbReference type="EMBL" id="BSUO01000003">
    <property type="protein sequence ID" value="GMA42506.1"/>
    <property type="molecule type" value="Genomic_DNA"/>
</dbReference>
<comment type="caution">
    <text evidence="3">The sequence shown here is derived from an EMBL/GenBank/DDBJ whole genome shotgun (WGS) entry which is preliminary data.</text>
</comment>
<accession>A0ABQ6IYE5</accession>
<dbReference type="InterPro" id="IPR050471">
    <property type="entry name" value="AB_hydrolase"/>
</dbReference>
<dbReference type="Proteomes" id="UP001157126">
    <property type="component" value="Unassembled WGS sequence"/>
</dbReference>
<reference evidence="3" key="1">
    <citation type="journal article" date="2014" name="Int. J. Syst. Evol. Microbiol.">
        <title>Complete genome of a new Firmicutes species belonging to the dominant human colonic microbiota ('Ruminococcus bicirculans') reveals two chromosomes and a selective capacity to utilize plant glucans.</title>
        <authorList>
            <consortium name="NISC Comparative Sequencing Program"/>
            <person name="Wegmann U."/>
            <person name="Louis P."/>
            <person name="Goesmann A."/>
            <person name="Henrissat B."/>
            <person name="Duncan S.H."/>
            <person name="Flint H.J."/>
        </authorList>
    </citation>
    <scope>NUCLEOTIDE SEQUENCE</scope>
    <source>
        <strain evidence="3">NBRC 113072</strain>
    </source>
</reference>
<feature type="compositionally biased region" description="Basic and acidic residues" evidence="1">
    <location>
        <begin position="263"/>
        <end position="275"/>
    </location>
</feature>
<name>A0ABQ6IYE5_9MICO</name>
<evidence type="ECO:0000256" key="1">
    <source>
        <dbReference type="SAM" id="MobiDB-lite"/>
    </source>
</evidence>
<protein>
    <recommendedName>
        <fullName evidence="2">AB hydrolase-1 domain-containing protein</fullName>
    </recommendedName>
</protein>
<dbReference type="PANTHER" id="PTHR43433">
    <property type="entry name" value="HYDROLASE, ALPHA/BETA FOLD FAMILY PROTEIN"/>
    <property type="match status" value="1"/>
</dbReference>
<dbReference type="InterPro" id="IPR000073">
    <property type="entry name" value="AB_hydrolase_1"/>
</dbReference>
<dbReference type="Pfam" id="PF00561">
    <property type="entry name" value="Abhydrolase_1"/>
    <property type="match status" value="1"/>
</dbReference>
<evidence type="ECO:0000313" key="4">
    <source>
        <dbReference type="EMBL" id="GMA42506.1"/>
    </source>
</evidence>
<dbReference type="EMBL" id="BSUO01000001">
    <property type="protein sequence ID" value="GMA42358.1"/>
    <property type="molecule type" value="Genomic_DNA"/>
</dbReference>
<evidence type="ECO:0000313" key="5">
    <source>
        <dbReference type="Proteomes" id="UP001157126"/>
    </source>
</evidence>
<dbReference type="PRINTS" id="PR00111">
    <property type="entry name" value="ABHYDROLASE"/>
</dbReference>
<reference evidence="5" key="2">
    <citation type="journal article" date="2019" name="Int. J. Syst. Evol. Microbiol.">
        <title>The Global Catalogue of Microorganisms (GCM) 10K type strain sequencing project: providing services to taxonomists for standard genome sequencing and annotation.</title>
        <authorList>
            <consortium name="The Broad Institute Genomics Platform"/>
            <consortium name="The Broad Institute Genome Sequencing Center for Infectious Disease"/>
            <person name="Wu L."/>
            <person name="Ma J."/>
        </authorList>
    </citation>
    <scope>NUCLEOTIDE SEQUENCE [LARGE SCALE GENOMIC DNA]</scope>
    <source>
        <strain evidence="5">NBRC 113072</strain>
    </source>
</reference>
<feature type="compositionally biased region" description="Low complexity" evidence="1">
    <location>
        <begin position="217"/>
        <end position="249"/>
    </location>
</feature>
<proteinExistence type="predicted"/>
<dbReference type="RefSeq" id="WP_284305783.1">
    <property type="nucleotide sequence ID" value="NZ_BSUO01000001.1"/>
</dbReference>